<dbReference type="AlphaFoldDB" id="A0A942Z6X1"/>
<dbReference type="InterPro" id="IPR027365">
    <property type="entry name" value="GNAT_acetyltra_YdfB-like"/>
</dbReference>
<dbReference type="SUPFAM" id="SSF55729">
    <property type="entry name" value="Acyl-CoA N-acyltransferases (Nat)"/>
    <property type="match status" value="1"/>
</dbReference>
<dbReference type="Pfam" id="PF12746">
    <property type="entry name" value="GNAT_acetyltran"/>
    <property type="match status" value="1"/>
</dbReference>
<dbReference type="PROSITE" id="PS51186">
    <property type="entry name" value="GNAT"/>
    <property type="match status" value="1"/>
</dbReference>
<dbReference type="PANTHER" id="PTHR31143:SF2">
    <property type="entry name" value="FR47-LIKE DOMAIN-CONTAINING PROTEIN-RELATED"/>
    <property type="match status" value="1"/>
</dbReference>
<dbReference type="RefSeq" id="WP_203366850.1">
    <property type="nucleotide sequence ID" value="NZ_WSFT01000039.1"/>
</dbReference>
<reference evidence="2" key="1">
    <citation type="submission" date="2019-12" db="EMBL/GenBank/DDBJ databases">
        <title>Clostridiaceae gen. nov. sp. nov., isolated from sediment in Xinjiang, China.</title>
        <authorList>
            <person name="Zhang R."/>
        </authorList>
    </citation>
    <scope>NUCLEOTIDE SEQUENCE</scope>
    <source>
        <strain evidence="2">D2Q-11</strain>
    </source>
</reference>
<accession>A0A942Z6X1</accession>
<dbReference type="PANTHER" id="PTHR31143">
    <property type="match status" value="1"/>
</dbReference>
<feature type="domain" description="N-acetyltransferase" evidence="1">
    <location>
        <begin position="137"/>
        <end position="268"/>
    </location>
</feature>
<dbReference type="EC" id="2.3.1.-" evidence="2"/>
<dbReference type="Gene3D" id="3.40.630.30">
    <property type="match status" value="1"/>
</dbReference>
<dbReference type="GO" id="GO:0016747">
    <property type="term" value="F:acyltransferase activity, transferring groups other than amino-acyl groups"/>
    <property type="evidence" value="ECO:0007669"/>
    <property type="project" value="InterPro"/>
</dbReference>
<keyword evidence="3" id="KW-1185">Reference proteome</keyword>
<evidence type="ECO:0000313" key="2">
    <source>
        <dbReference type="EMBL" id="MBS4538926.1"/>
    </source>
</evidence>
<name>A0A942Z6X1_9FIRM</name>
<sequence>MIKVNPNKAIFNIFENKLEVKYVFQSMIEGNTPCEVYIDDEVNPSIMVIWDTKNTFYFGENNATADEKKKAIEFIRKEIIYKDDKKKLEIGKLYYSSPVWKDFLIELFNNNEPRVFQRHLYKHSGKLNTNIILDPSVKIIEITKDILNNDSLENISELIDEIRGMWGTKEAFLNEGFGYCTIVNDNTIAGWCTAEYMSESSCGCGVETIEEYQRKGYATIMATKMAGRANELSLDLYWDSWSWNEGSVKTAEKSNYNHITDYEVLFVEL</sequence>
<protein>
    <submittedName>
        <fullName evidence="2">GNAT family N-acetyltransferase</fullName>
        <ecNumber evidence="2">2.3.1.-</ecNumber>
    </submittedName>
</protein>
<dbReference type="InterPro" id="IPR016181">
    <property type="entry name" value="Acyl_CoA_acyltransferase"/>
</dbReference>
<dbReference type="Proteomes" id="UP000724672">
    <property type="component" value="Unassembled WGS sequence"/>
</dbReference>
<evidence type="ECO:0000313" key="3">
    <source>
        <dbReference type="Proteomes" id="UP000724672"/>
    </source>
</evidence>
<proteinExistence type="predicted"/>
<dbReference type="InterPro" id="IPR000182">
    <property type="entry name" value="GNAT_dom"/>
</dbReference>
<gene>
    <name evidence="2" type="ORF">GOQ27_10645</name>
</gene>
<keyword evidence="2" id="KW-0808">Transferase</keyword>
<organism evidence="2 3">
    <name type="scientific">Anaeromonas frigoriresistens</name>
    <dbReference type="NCBI Taxonomy" id="2683708"/>
    <lineage>
        <taxon>Bacteria</taxon>
        <taxon>Bacillati</taxon>
        <taxon>Bacillota</taxon>
        <taxon>Tissierellia</taxon>
        <taxon>Tissierellales</taxon>
        <taxon>Thermohalobacteraceae</taxon>
        <taxon>Anaeromonas</taxon>
    </lineage>
</organism>
<evidence type="ECO:0000259" key="1">
    <source>
        <dbReference type="PROSITE" id="PS51186"/>
    </source>
</evidence>
<keyword evidence="2" id="KW-0012">Acyltransferase</keyword>
<dbReference type="EMBL" id="WSFT01000039">
    <property type="protein sequence ID" value="MBS4538926.1"/>
    <property type="molecule type" value="Genomic_DNA"/>
</dbReference>
<comment type="caution">
    <text evidence="2">The sequence shown here is derived from an EMBL/GenBank/DDBJ whole genome shotgun (WGS) entry which is preliminary data.</text>
</comment>